<dbReference type="OrthoDB" id="462701at2"/>
<dbReference type="Proteomes" id="UP000032452">
    <property type="component" value="Unassembled WGS sequence"/>
</dbReference>
<evidence type="ECO:0000313" key="2">
    <source>
        <dbReference type="EMBL" id="KJH71069.1"/>
    </source>
</evidence>
<dbReference type="STRING" id="1618023.UH38_14915"/>
<dbReference type="RefSeq" id="WP_045055457.1">
    <property type="nucleotide sequence ID" value="NZ_CAWMDP010000060.1"/>
</dbReference>
<protein>
    <recommendedName>
        <fullName evidence="4">General stress protein 17M-like domain-containing protein</fullName>
    </recommendedName>
</protein>
<comment type="caution">
    <text evidence="2">The sequence shown here is derived from an EMBL/GenBank/DDBJ whole genome shotgun (WGS) entry which is preliminary data.</text>
</comment>
<proteinExistence type="predicted"/>
<dbReference type="PANTHER" id="PTHR36109">
    <property type="entry name" value="MEMBRANE PROTEIN-RELATED"/>
    <property type="match status" value="1"/>
</dbReference>
<keyword evidence="1" id="KW-0472">Membrane</keyword>
<accession>A0A0D8ZRC7</accession>
<keyword evidence="3" id="KW-1185">Reference proteome</keyword>
<dbReference type="EMBL" id="JYON01000015">
    <property type="protein sequence ID" value="KJH71069.1"/>
    <property type="molecule type" value="Genomic_DNA"/>
</dbReference>
<dbReference type="InterPro" id="IPR052948">
    <property type="entry name" value="Low_temp-induced_all0457"/>
</dbReference>
<evidence type="ECO:0000256" key="1">
    <source>
        <dbReference type="SAM" id="Phobius"/>
    </source>
</evidence>
<keyword evidence="1" id="KW-1133">Transmembrane helix</keyword>
<dbReference type="PANTHER" id="PTHR36109:SF2">
    <property type="entry name" value="MEMBRANE PROTEIN"/>
    <property type="match status" value="1"/>
</dbReference>
<keyword evidence="1" id="KW-0812">Transmembrane</keyword>
<evidence type="ECO:0008006" key="4">
    <source>
        <dbReference type="Google" id="ProtNLM"/>
    </source>
</evidence>
<name>A0A0D8ZRC7_9CYAN</name>
<organism evidence="2 3">
    <name type="scientific">Aliterella atlantica CENA595</name>
    <dbReference type="NCBI Taxonomy" id="1618023"/>
    <lineage>
        <taxon>Bacteria</taxon>
        <taxon>Bacillati</taxon>
        <taxon>Cyanobacteriota</taxon>
        <taxon>Cyanophyceae</taxon>
        <taxon>Chroococcidiopsidales</taxon>
        <taxon>Aliterellaceae</taxon>
        <taxon>Aliterella</taxon>
    </lineage>
</organism>
<sequence>MTSTQDKHAIGVFSSRNTAEQALKELKDTGFPMNKISVFTKDSGEGKELSSEKLSQLTPTHSEGMKFGAKAGAATGGLLTLAGGIAALLIPGIGLALAAESVLTVLLGSATVAGIGGLIGALEGWYIPEKQAALYNDRVSQGDYLVALEGTEDDIHQAETILSRWGIQEWRVFTSPTT</sequence>
<reference evidence="2 3" key="1">
    <citation type="submission" date="2015-02" db="EMBL/GenBank/DDBJ databases">
        <title>Draft genome of a novel marine cyanobacterium (Chroococcales) isolated from South Atlantic Ocean.</title>
        <authorList>
            <person name="Rigonato J."/>
            <person name="Alvarenga D.O."/>
            <person name="Branco L.H."/>
            <person name="Varani A.M."/>
            <person name="Brandini F.P."/>
            <person name="Fiore M.F."/>
        </authorList>
    </citation>
    <scope>NUCLEOTIDE SEQUENCE [LARGE SCALE GENOMIC DNA]</scope>
    <source>
        <strain evidence="2 3">CENA595</strain>
    </source>
</reference>
<evidence type="ECO:0000313" key="3">
    <source>
        <dbReference type="Proteomes" id="UP000032452"/>
    </source>
</evidence>
<feature type="transmembrane region" description="Helical" evidence="1">
    <location>
        <begin position="71"/>
        <end position="96"/>
    </location>
</feature>
<dbReference type="AlphaFoldDB" id="A0A0D8ZRC7"/>
<gene>
    <name evidence="2" type="ORF">UH38_14915</name>
</gene>
<feature type="transmembrane region" description="Helical" evidence="1">
    <location>
        <begin position="102"/>
        <end position="122"/>
    </location>
</feature>